<evidence type="ECO:0000313" key="2">
    <source>
        <dbReference type="Proteomes" id="UP001457282"/>
    </source>
</evidence>
<dbReference type="AlphaFoldDB" id="A0AAW1WUA3"/>
<comment type="caution">
    <text evidence="1">The sequence shown here is derived from an EMBL/GenBank/DDBJ whole genome shotgun (WGS) entry which is preliminary data.</text>
</comment>
<organism evidence="1 2">
    <name type="scientific">Rubus argutus</name>
    <name type="common">Southern blackberry</name>
    <dbReference type="NCBI Taxonomy" id="59490"/>
    <lineage>
        <taxon>Eukaryota</taxon>
        <taxon>Viridiplantae</taxon>
        <taxon>Streptophyta</taxon>
        <taxon>Embryophyta</taxon>
        <taxon>Tracheophyta</taxon>
        <taxon>Spermatophyta</taxon>
        <taxon>Magnoliopsida</taxon>
        <taxon>eudicotyledons</taxon>
        <taxon>Gunneridae</taxon>
        <taxon>Pentapetalae</taxon>
        <taxon>rosids</taxon>
        <taxon>fabids</taxon>
        <taxon>Rosales</taxon>
        <taxon>Rosaceae</taxon>
        <taxon>Rosoideae</taxon>
        <taxon>Rosoideae incertae sedis</taxon>
        <taxon>Rubus</taxon>
    </lineage>
</organism>
<dbReference type="PANTHER" id="PTHR36384">
    <property type="entry name" value="SAWADEE PROTEIN"/>
    <property type="match status" value="1"/>
</dbReference>
<name>A0AAW1WUA3_RUBAR</name>
<evidence type="ECO:0000313" key="1">
    <source>
        <dbReference type="EMBL" id="KAK9928192.1"/>
    </source>
</evidence>
<gene>
    <name evidence="1" type="ORF">M0R45_025338</name>
</gene>
<dbReference type="Proteomes" id="UP001457282">
    <property type="component" value="Unassembled WGS sequence"/>
</dbReference>
<dbReference type="PANTHER" id="PTHR36384:SF1">
    <property type="entry name" value="SAWADEE PROTEIN"/>
    <property type="match status" value="1"/>
</dbReference>
<accession>A0AAW1WUA3</accession>
<proteinExistence type="predicted"/>
<sequence length="128" mass="14758">MVENIQEESSWLTAKAIWTKLFDFLENPDHIIISSKGRPWVMTDKTPLHETPRASIQSFMLMSQTILRSRSTVTRNASKVVISGTSEYETAKLLKDLFWEFVKHQSRLHQRLLLIEGKISQLSNAGTR</sequence>
<dbReference type="EMBL" id="JBEDUW010000005">
    <property type="protein sequence ID" value="KAK9928192.1"/>
    <property type="molecule type" value="Genomic_DNA"/>
</dbReference>
<reference evidence="1 2" key="1">
    <citation type="journal article" date="2023" name="G3 (Bethesda)">
        <title>A chromosome-length genome assembly and annotation of blackberry (Rubus argutus, cv. 'Hillquist').</title>
        <authorList>
            <person name="Bruna T."/>
            <person name="Aryal R."/>
            <person name="Dudchenko O."/>
            <person name="Sargent D.J."/>
            <person name="Mead D."/>
            <person name="Buti M."/>
            <person name="Cavallini A."/>
            <person name="Hytonen T."/>
            <person name="Andres J."/>
            <person name="Pham M."/>
            <person name="Weisz D."/>
            <person name="Mascagni F."/>
            <person name="Usai G."/>
            <person name="Natali L."/>
            <person name="Bassil N."/>
            <person name="Fernandez G.E."/>
            <person name="Lomsadze A."/>
            <person name="Armour M."/>
            <person name="Olukolu B."/>
            <person name="Poorten T."/>
            <person name="Britton C."/>
            <person name="Davik J."/>
            <person name="Ashrafi H."/>
            <person name="Aiden E.L."/>
            <person name="Borodovsky M."/>
            <person name="Worthington M."/>
        </authorList>
    </citation>
    <scope>NUCLEOTIDE SEQUENCE [LARGE SCALE GENOMIC DNA]</scope>
    <source>
        <strain evidence="1">PI 553951</strain>
    </source>
</reference>
<keyword evidence="2" id="KW-1185">Reference proteome</keyword>
<protein>
    <submittedName>
        <fullName evidence="1">Uncharacterized protein</fullName>
    </submittedName>
</protein>